<dbReference type="Proteomes" id="UP000007494">
    <property type="component" value="Chromosome IX"/>
</dbReference>
<dbReference type="FunCoup" id="F0VBI1">
    <property type="interactions" value="135"/>
</dbReference>
<feature type="compositionally biased region" description="Basic and acidic residues" evidence="7">
    <location>
        <begin position="332"/>
        <end position="341"/>
    </location>
</feature>
<feature type="region of interest" description="Disordered" evidence="7">
    <location>
        <begin position="503"/>
        <end position="548"/>
    </location>
</feature>
<feature type="region of interest" description="Disordered" evidence="7">
    <location>
        <begin position="140"/>
        <end position="164"/>
    </location>
</feature>
<dbReference type="Pfam" id="PF01704">
    <property type="entry name" value="UDPGP"/>
    <property type="match status" value="1"/>
</dbReference>
<evidence type="ECO:0000256" key="7">
    <source>
        <dbReference type="SAM" id="MobiDB-lite"/>
    </source>
</evidence>
<evidence type="ECO:0000256" key="2">
    <source>
        <dbReference type="ARBA" id="ARBA00010401"/>
    </source>
</evidence>
<dbReference type="OMA" id="RLHCSWL"/>
<feature type="region of interest" description="Disordered" evidence="7">
    <location>
        <begin position="189"/>
        <end position="212"/>
    </location>
</feature>
<dbReference type="InParanoid" id="F0VBI1"/>
<dbReference type="PANTHER" id="PTHR11952">
    <property type="entry name" value="UDP- GLUCOSE PYROPHOSPHORYLASE"/>
    <property type="match status" value="1"/>
</dbReference>
<accession>F0VBI1</accession>
<comment type="catalytic activity">
    <reaction evidence="6">
        <text>N-acetyl-alpha-D-glucosamine 1-phosphate + UTP + H(+) = UDP-N-acetyl-alpha-D-glucosamine + diphosphate</text>
        <dbReference type="Rhea" id="RHEA:13509"/>
        <dbReference type="ChEBI" id="CHEBI:15378"/>
        <dbReference type="ChEBI" id="CHEBI:33019"/>
        <dbReference type="ChEBI" id="CHEBI:46398"/>
        <dbReference type="ChEBI" id="CHEBI:57705"/>
        <dbReference type="ChEBI" id="CHEBI:57776"/>
        <dbReference type="EC" id="2.7.7.23"/>
    </reaction>
</comment>
<dbReference type="GeneID" id="13439951"/>
<proteinExistence type="inferred from homology"/>
<evidence type="ECO:0000256" key="5">
    <source>
        <dbReference type="ARBA" id="ARBA00022695"/>
    </source>
</evidence>
<feature type="region of interest" description="Disordered" evidence="7">
    <location>
        <begin position="1"/>
        <end position="24"/>
    </location>
</feature>
<dbReference type="InterPro" id="IPR029044">
    <property type="entry name" value="Nucleotide-diphossugar_trans"/>
</dbReference>
<dbReference type="GO" id="GO:0006048">
    <property type="term" value="P:UDP-N-acetylglucosamine biosynthetic process"/>
    <property type="evidence" value="ECO:0007669"/>
    <property type="project" value="TreeGrafter"/>
</dbReference>
<gene>
    <name evidence="9" type="ORF">BN1204_040400</name>
    <name evidence="8" type="ORF">NCLIV_040400</name>
</gene>
<dbReference type="VEuPathDB" id="ToxoDB:NCLIV_040400"/>
<reference evidence="10" key="3">
    <citation type="journal article" date="2012" name="PLoS Pathog.">
        <title>Comparative genomics of the apicomplexan parasites Toxoplasma gondii and Neospora caninum: Coccidia differing in host range and transmission strategy.</title>
        <authorList>
            <person name="Reid A.J."/>
            <person name="Vermont S.J."/>
            <person name="Cotton J.A."/>
            <person name="Harris D."/>
            <person name="Hill-Cawthorne G.A."/>
            <person name="Konen-Waisman S."/>
            <person name="Latham S.M."/>
            <person name="Mourier T."/>
            <person name="Norton R."/>
            <person name="Quail M.A."/>
            <person name="Sanders M."/>
            <person name="Shanmugam D."/>
            <person name="Sohal A."/>
            <person name="Wasmuth J.D."/>
            <person name="Brunk B."/>
            <person name="Grigg M.E."/>
            <person name="Howard J.C."/>
            <person name="Parkinson J."/>
            <person name="Roos D.S."/>
            <person name="Trees A.J."/>
            <person name="Berriman M."/>
            <person name="Pain A."/>
            <person name="Wastling J.M."/>
        </authorList>
    </citation>
    <scope>NUCLEOTIDE SEQUENCE [LARGE SCALE GENOMIC DNA]</scope>
    <source>
        <strain evidence="10">Liverpool</strain>
    </source>
</reference>
<evidence type="ECO:0000256" key="4">
    <source>
        <dbReference type="ARBA" id="ARBA00022679"/>
    </source>
</evidence>
<dbReference type="Gene3D" id="3.90.550.10">
    <property type="entry name" value="Spore Coat Polysaccharide Biosynthesis Protein SpsA, Chain A"/>
    <property type="match status" value="2"/>
</dbReference>
<dbReference type="SUPFAM" id="SSF53448">
    <property type="entry name" value="Nucleotide-diphospho-sugar transferases"/>
    <property type="match status" value="1"/>
</dbReference>
<evidence type="ECO:0000256" key="3">
    <source>
        <dbReference type="ARBA" id="ARBA00012457"/>
    </source>
</evidence>
<dbReference type="EMBL" id="LN714484">
    <property type="protein sequence ID" value="CEL68267.1"/>
    <property type="molecule type" value="Genomic_DNA"/>
</dbReference>
<organism evidence="8 10">
    <name type="scientific">Neospora caninum (strain Liverpool)</name>
    <dbReference type="NCBI Taxonomy" id="572307"/>
    <lineage>
        <taxon>Eukaryota</taxon>
        <taxon>Sar</taxon>
        <taxon>Alveolata</taxon>
        <taxon>Apicomplexa</taxon>
        <taxon>Conoidasida</taxon>
        <taxon>Coccidia</taxon>
        <taxon>Eucoccidiorida</taxon>
        <taxon>Eimeriorina</taxon>
        <taxon>Sarcocystidae</taxon>
        <taxon>Neospora</taxon>
    </lineage>
</organism>
<feature type="region of interest" description="Disordered" evidence="7">
    <location>
        <begin position="308"/>
        <end position="357"/>
    </location>
</feature>
<evidence type="ECO:0000256" key="1">
    <source>
        <dbReference type="ARBA" id="ARBA00005208"/>
    </source>
</evidence>
<dbReference type="OrthoDB" id="331415at2759"/>
<reference evidence="9" key="4">
    <citation type="journal article" date="2015" name="PLoS ONE">
        <title>Comprehensive Evaluation of Toxoplasma gondii VEG and Neospora caninum LIV Genomes with Tachyzoite Stage Transcriptome and Proteome Defines Novel Transcript Features.</title>
        <authorList>
            <person name="Ramaprasad A."/>
            <person name="Mourier T."/>
            <person name="Naeem R."/>
            <person name="Malas T.B."/>
            <person name="Moussa E."/>
            <person name="Panigrahi A."/>
            <person name="Vermont S.J."/>
            <person name="Otto T.D."/>
            <person name="Wastling J."/>
            <person name="Pain A."/>
        </authorList>
    </citation>
    <scope>NUCLEOTIDE SEQUENCE</scope>
    <source>
        <strain evidence="9">Liverpool</strain>
    </source>
</reference>
<dbReference type="PANTHER" id="PTHR11952:SF2">
    <property type="entry name" value="LD24639P"/>
    <property type="match status" value="1"/>
</dbReference>
<feature type="compositionally biased region" description="Basic and acidic residues" evidence="7">
    <location>
        <begin position="142"/>
        <end position="159"/>
    </location>
</feature>
<feature type="region of interest" description="Disordered" evidence="7">
    <location>
        <begin position="753"/>
        <end position="796"/>
    </location>
</feature>
<dbReference type="GO" id="GO:0003977">
    <property type="term" value="F:UDP-N-acetylglucosamine diphosphorylase activity"/>
    <property type="evidence" value="ECO:0007669"/>
    <property type="project" value="UniProtKB-EC"/>
</dbReference>
<feature type="compositionally biased region" description="Basic and acidic residues" evidence="7">
    <location>
        <begin position="761"/>
        <end position="796"/>
    </location>
</feature>
<feature type="compositionally biased region" description="Acidic residues" evidence="7">
    <location>
        <begin position="322"/>
        <end position="331"/>
    </location>
</feature>
<sequence length="837" mass="89542">MLPEQGDSPPSPPRDAGVGAWGFPNGTQPRLPACLDAVRCEYSAAQQAHVLHFLSQLSPSEQSAFARQLAYYDPCRVSSIFRSALKRHQDKAAAATDAQTSERQRSVAAPATCAAGSASAPLPAEARGVKSRAVSDACAGKAAREGKDGGNGSARKEGPQLDGDEASWVQLPSRCCRKTCFPPDVISWSKQAGAEDSGDERGDSGGSGESRDDGGCLASLYARMETSACPLVRLDATPERVRRHWFSLGLKLIRDGRVAVLVLAGGDGTRLGFSGPKGVLPAGPLSRKSIFQIFAERIRRLCQLAEDAPETATPAKHRIAEETEETEETEHTEERGEEGGSRKVLRPDCGATATSRKPPRVSLPLLIMTSERNDAQTRAFFAENDYFGLSPSTVSFFVQPSLPTFSPDGRILLQSPGCMHTAPNGNGGVFSALATSGLLGQLQRQGVVGIQVCSVDNLLAKVGDPLFFGICVEAKVPVGNKVLARRHPYEKVGVMCQVLAEPAAGQEEDPRGSEDCEGTRIGNGDRKGAGSTTNGKNGEERSASRRGRRRIPAVIEYSELPDEVRLARREVSSASGDTGRAGAAEASRTPAEKALLFEWGNVCLHYFDLGFISAVLRNRRTLDGAYHLAMKNVDAMLPRGDEGDSRVGPVTEIRCQDGTGTVENGEAIPVKQGLKLELFIFDVFALASRVLCVEVCRTEEFSPIKNASPVPDPSRLSEVAEDTLFSAQRDLSRLHCSWLRRAGVRVACSKATAKQPGVAPERGEEAAPRGESQTRENGEDGEETSKGKEEKEEEGQGFRELLCEISPCVSYGGEGLDAFASRGSLPSTVALPFLFEG</sequence>
<dbReference type="eggNOG" id="KOG2388">
    <property type="taxonomic scope" value="Eukaryota"/>
</dbReference>
<comment type="similarity">
    <text evidence="2">Belongs to the UDPGP type 1 family.</text>
</comment>
<protein>
    <recommendedName>
        <fullName evidence="3">UDP-N-acetylglucosamine diphosphorylase</fullName>
        <ecNumber evidence="3">2.7.7.23</ecNumber>
    </recommendedName>
</protein>
<feature type="compositionally biased region" description="Basic and acidic residues" evidence="7">
    <location>
        <begin position="199"/>
        <end position="212"/>
    </location>
</feature>
<comment type="pathway">
    <text evidence="1">Nucleotide-sugar biosynthesis; UDP-N-acetyl-alpha-D-glucosamine biosynthesis; UDP-N-acetyl-alpha-D-glucosamine from N-acetyl-alpha-D-glucosamine 1-phosphate: step 1/1.</text>
</comment>
<reference evidence="8" key="2">
    <citation type="submission" date="2011-03" db="EMBL/GenBank/DDBJ databases">
        <title>Comparative genomics and transcriptomics of Neospora caninum and Toxoplasma gondii.</title>
        <authorList>
            <person name="Reid A.J."/>
            <person name="Sohal A."/>
            <person name="Harris D."/>
            <person name="Quail M."/>
            <person name="Sanders M."/>
            <person name="Berriman M."/>
            <person name="Wastling J.M."/>
            <person name="Pain A."/>
        </authorList>
    </citation>
    <scope>NUCLEOTIDE SEQUENCE</scope>
    <source>
        <strain evidence="8">Liverpool</strain>
    </source>
</reference>
<evidence type="ECO:0000313" key="10">
    <source>
        <dbReference type="Proteomes" id="UP000007494"/>
    </source>
</evidence>
<dbReference type="EC" id="2.7.7.23" evidence="3"/>
<reference evidence="8" key="1">
    <citation type="submission" date="2011-02" db="EMBL/GenBank/DDBJ databases">
        <authorList>
            <person name="Aslett M."/>
        </authorList>
    </citation>
    <scope>NUCLEOTIDE SEQUENCE</scope>
    <source>
        <strain evidence="8">Liverpool</strain>
    </source>
</reference>
<keyword evidence="5 9" id="KW-0548">Nucleotidyltransferase</keyword>
<evidence type="ECO:0000313" key="9">
    <source>
        <dbReference type="EMBL" id="CEL68267.1"/>
    </source>
</evidence>
<dbReference type="InterPro" id="IPR039741">
    <property type="entry name" value="UDP-sugar_pyrophosphorylase"/>
</dbReference>
<keyword evidence="4 9" id="KW-0808">Transferase</keyword>
<dbReference type="InterPro" id="IPR002618">
    <property type="entry name" value="UDPGP_fam"/>
</dbReference>
<feature type="region of interest" description="Disordered" evidence="7">
    <location>
        <begin position="92"/>
        <end position="114"/>
    </location>
</feature>
<name>F0VBI1_NEOCL</name>
<dbReference type="RefSeq" id="XP_003880998.1">
    <property type="nucleotide sequence ID" value="XM_003880949.1"/>
</dbReference>
<dbReference type="EMBL" id="FR823385">
    <property type="protein sequence ID" value="CBZ50965.1"/>
    <property type="molecule type" value="Genomic_DNA"/>
</dbReference>
<keyword evidence="10" id="KW-1185">Reference proteome</keyword>
<evidence type="ECO:0000256" key="6">
    <source>
        <dbReference type="ARBA" id="ARBA00048493"/>
    </source>
</evidence>
<dbReference type="AlphaFoldDB" id="F0VBI1"/>
<feature type="compositionally biased region" description="Basic and acidic residues" evidence="7">
    <location>
        <begin position="508"/>
        <end position="528"/>
    </location>
</feature>
<evidence type="ECO:0000313" key="8">
    <source>
        <dbReference type="EMBL" id="CBZ50965.1"/>
    </source>
</evidence>